<dbReference type="PANTHER" id="PTHR13068">
    <property type="entry name" value="CGI-12 PROTEIN-RELATED"/>
    <property type="match status" value="1"/>
</dbReference>
<feature type="region of interest" description="Disordered" evidence="4">
    <location>
        <begin position="48"/>
        <end position="90"/>
    </location>
</feature>
<protein>
    <submittedName>
        <fullName evidence="5">Uncharacterized protein</fullName>
    </submittedName>
</protein>
<keyword evidence="3" id="KW-0809">Transit peptide</keyword>
<reference evidence="5 6" key="1">
    <citation type="submission" date="2020-08" db="EMBL/GenBank/DDBJ databases">
        <title>Plant Genome Project.</title>
        <authorList>
            <person name="Zhang R.-G."/>
        </authorList>
    </citation>
    <scope>NUCLEOTIDE SEQUENCE [LARGE SCALE GENOMIC DNA]</scope>
    <source>
        <tissue evidence="5">Rhizome</tissue>
    </source>
</reference>
<dbReference type="GO" id="GO:0003676">
    <property type="term" value="F:nucleic acid binding"/>
    <property type="evidence" value="ECO:0007669"/>
    <property type="project" value="InterPro"/>
</dbReference>
<dbReference type="InterPro" id="IPR038538">
    <property type="entry name" value="MTERF_sf"/>
</dbReference>
<evidence type="ECO:0000313" key="6">
    <source>
        <dbReference type="Proteomes" id="UP000734854"/>
    </source>
</evidence>
<evidence type="ECO:0000256" key="1">
    <source>
        <dbReference type="ARBA" id="ARBA00007692"/>
    </source>
</evidence>
<dbReference type="Proteomes" id="UP000734854">
    <property type="component" value="Unassembled WGS sequence"/>
</dbReference>
<dbReference type="SMART" id="SM00733">
    <property type="entry name" value="Mterf"/>
    <property type="match status" value="7"/>
</dbReference>
<sequence length="958" mass="110920">MAMICFPTRLSPFSSSSSSSTLFPSRSHPSRRAGVALVVFSSHSNPRILKSSRRSRTDRRTPSYDDEERVNEDSEEEEPSPDNDDLSDVGDQFNFQLTKQSEKTGRLKVLRKRQENGSLKIGQSLRNSYGSVKDDVKPILKKTNMTINHPILNRSSKELVDLEKYVKGLMTIHLLQKKNDSFSENRYHKLAEDFGFDEKWFPLIEYLNTFGLKESDFICIYERHMPCLQINLSSAQERLEFLMSVGVKHRDIRRILIRQPQILEYTVENNLKSHVAFLVNIGVPHSRVGQIITSAPSLFSYSVEHSLKPTVRYLVEEVGIKTTDISKVVQLSPQILVQRIDSTWTLRFNFLSKELGAPKDSIVKMVTKHPQLLHYSIEDGILPRINFLRSIGMCNSDILKVLTSLAQVLSLSLEGNLKPKYLYLVNELRNEVKSLTKYPMYLSLSLDQRIRPRHRFLVFLKKAPKGPFPLSSLVPTDECFCQQWAGTSLERYLAFRQGLQMTNFAKKYERKVLLKLTMQTGSVLVSIDEDIDNRINERIQKEKDAKDKESRKLQMPFKPFWMSFMNAVDNRLTNPEDHIMGIDEDIDNLMDKHIQKEKYAKDKKSWKLLMSFRPFWMSFMNVVNNRLTNPEACITGIDEASFNTKLVALQTLLDVVEATFNNRMTALQDIFDAVDNRLTNVEVRLTAHQSFMNDVDNRLTNPEARITGIDEDMGNDIDKRIQKEKDAKDQESRKLLMPFRPFWMVLKHRLTLDLISEAADVLQTFLDGVEASFNTRLVALQTFLDVVEVTFNNRMTVFQAILDAVDNRLTNLKFRLTAHQNFMNAIDNILINLEARIMGIDEGMDNPSTSTFRRKKTRRIKNLGSYYVVEAAFNNRMTVLYDIFVAVDNRLTTLEVIFTAHQSSMNVVDYKLTNLVARIIGIDERMDNRFNERIQNEKDTKDKESRKLLMSFRPFWMC</sequence>
<dbReference type="PANTHER" id="PTHR13068:SF151">
    <property type="entry name" value="TRANSCRIPTION TERMINATION FACTOR MTERF9, CHLOROPLASTIC"/>
    <property type="match status" value="1"/>
</dbReference>
<gene>
    <name evidence="5" type="ORF">ZIOFF_069085</name>
</gene>
<keyword evidence="2" id="KW-0804">Transcription</keyword>
<evidence type="ECO:0000256" key="3">
    <source>
        <dbReference type="ARBA" id="ARBA00022946"/>
    </source>
</evidence>
<keyword evidence="6" id="KW-1185">Reference proteome</keyword>
<evidence type="ECO:0000256" key="4">
    <source>
        <dbReference type="SAM" id="MobiDB-lite"/>
    </source>
</evidence>
<keyword evidence="2" id="KW-0805">Transcription regulation</keyword>
<accession>A0A8J5CD81</accession>
<feature type="compositionally biased region" description="Acidic residues" evidence="4">
    <location>
        <begin position="64"/>
        <end position="88"/>
    </location>
</feature>
<dbReference type="AlphaFoldDB" id="A0A8J5CD81"/>
<comment type="similarity">
    <text evidence="1">Belongs to the mTERF family.</text>
</comment>
<dbReference type="GO" id="GO:0032502">
    <property type="term" value="P:developmental process"/>
    <property type="evidence" value="ECO:0007669"/>
    <property type="project" value="TreeGrafter"/>
</dbReference>
<name>A0A8J5CD81_ZINOF</name>
<dbReference type="Gene3D" id="1.25.70.10">
    <property type="entry name" value="Transcription termination factor 3, mitochondrial"/>
    <property type="match status" value="2"/>
</dbReference>
<dbReference type="Pfam" id="PF02536">
    <property type="entry name" value="mTERF"/>
    <property type="match status" value="1"/>
</dbReference>
<evidence type="ECO:0000256" key="2">
    <source>
        <dbReference type="ARBA" id="ARBA00022472"/>
    </source>
</evidence>
<dbReference type="Gene3D" id="1.20.5.340">
    <property type="match status" value="1"/>
</dbReference>
<evidence type="ECO:0000313" key="5">
    <source>
        <dbReference type="EMBL" id="KAG6471639.1"/>
    </source>
</evidence>
<comment type="caution">
    <text evidence="5">The sequence shown here is derived from an EMBL/GenBank/DDBJ whole genome shotgun (WGS) entry which is preliminary data.</text>
</comment>
<feature type="region of interest" description="Disordered" evidence="4">
    <location>
        <begin position="11"/>
        <end position="30"/>
    </location>
</feature>
<dbReference type="GO" id="GO:0006353">
    <property type="term" value="P:DNA-templated transcription termination"/>
    <property type="evidence" value="ECO:0007669"/>
    <property type="project" value="UniProtKB-KW"/>
</dbReference>
<organism evidence="5 6">
    <name type="scientific">Zingiber officinale</name>
    <name type="common">Ginger</name>
    <name type="synonym">Amomum zingiber</name>
    <dbReference type="NCBI Taxonomy" id="94328"/>
    <lineage>
        <taxon>Eukaryota</taxon>
        <taxon>Viridiplantae</taxon>
        <taxon>Streptophyta</taxon>
        <taxon>Embryophyta</taxon>
        <taxon>Tracheophyta</taxon>
        <taxon>Spermatophyta</taxon>
        <taxon>Magnoliopsida</taxon>
        <taxon>Liliopsida</taxon>
        <taxon>Zingiberales</taxon>
        <taxon>Zingiberaceae</taxon>
        <taxon>Zingiber</taxon>
    </lineage>
</organism>
<keyword evidence="2" id="KW-0806">Transcription termination</keyword>
<dbReference type="FunFam" id="1.25.70.10:FF:000006">
    <property type="entry name" value="Transcription termination factor MTERF9, chloroplastic"/>
    <property type="match status" value="1"/>
</dbReference>
<feature type="compositionally biased region" description="Low complexity" evidence="4">
    <location>
        <begin position="11"/>
        <end position="27"/>
    </location>
</feature>
<dbReference type="InterPro" id="IPR003690">
    <property type="entry name" value="MTERF"/>
</dbReference>
<proteinExistence type="inferred from homology"/>
<dbReference type="EMBL" id="JACMSC010000020">
    <property type="protein sequence ID" value="KAG6471639.1"/>
    <property type="molecule type" value="Genomic_DNA"/>
</dbReference>